<evidence type="ECO:0000256" key="1">
    <source>
        <dbReference type="SAM" id="SignalP"/>
    </source>
</evidence>
<reference evidence="3" key="1">
    <citation type="submission" date="2023-07" db="EMBL/GenBank/DDBJ databases">
        <authorList>
            <person name="Kim M.K."/>
        </authorList>
    </citation>
    <scope>NUCLEOTIDE SEQUENCE</scope>
    <source>
        <strain evidence="3">ASUV-10-1</strain>
    </source>
</reference>
<feature type="chain" id="PRO_5046195230" description="PKD domain-containing protein" evidence="1">
    <location>
        <begin position="22"/>
        <end position="617"/>
    </location>
</feature>
<dbReference type="SUPFAM" id="SSF63829">
    <property type="entry name" value="Calcium-dependent phosphotriesterase"/>
    <property type="match status" value="1"/>
</dbReference>
<dbReference type="InterPro" id="IPR013783">
    <property type="entry name" value="Ig-like_fold"/>
</dbReference>
<feature type="domain" description="PKD" evidence="2">
    <location>
        <begin position="434"/>
        <end position="494"/>
    </location>
</feature>
<dbReference type="SUPFAM" id="SSF49299">
    <property type="entry name" value="PKD domain"/>
    <property type="match status" value="1"/>
</dbReference>
<dbReference type="PANTHER" id="PTHR42754">
    <property type="entry name" value="ENDOGLUCANASE"/>
    <property type="match status" value="1"/>
</dbReference>
<feature type="signal peptide" evidence="1">
    <location>
        <begin position="1"/>
        <end position="21"/>
    </location>
</feature>
<comment type="caution">
    <text evidence="3">The sequence shown here is derived from an EMBL/GenBank/DDBJ whole genome shotgun (WGS) entry which is preliminary data.</text>
</comment>
<dbReference type="InterPro" id="IPR000601">
    <property type="entry name" value="PKD_dom"/>
</dbReference>
<dbReference type="RefSeq" id="WP_305006233.1">
    <property type="nucleotide sequence ID" value="NZ_JAUQSY010000005.1"/>
</dbReference>
<gene>
    <name evidence="3" type="ORF">Q5H93_09260</name>
</gene>
<keyword evidence="1" id="KW-0732">Signal</keyword>
<evidence type="ECO:0000259" key="2">
    <source>
        <dbReference type="PROSITE" id="PS50093"/>
    </source>
</evidence>
<sequence length="617" mass="66524">MKHSALLLGLLLLLSSGSSLWAQAPTLQWRSQFGARRGDDVAGAILHTRHNRLLIGGSALVSNVSNPYTSATTWLLSNRGDSLRTNTYFPQALGTGTGIGAMAEAPNGDFLLLGSYGIYANGQTTVQHMLIRTDSLGQQRWVRYYNTNSAVDMQSCLALADGGALLVVSCNDPAGSLMYPIRVPTVLRVDSLGNTLWKHQYGQPYSEFQTIIALPDGSYALVGSLAKRLTNPVRFIGTPWLVRITPDGDTIHTRKLPIPQTEVGKLYNLRLGPDGTLVVVGAVGWPYARPNDTQQALLLQLDAQDRVAWYQLLPAPAVTGYNIGCTFYQVYPLPTPGQYVVAGTRADPNPNEQAGYLARYERPAGGGTAPPVWETRFFKAEVYERPNAYLLEPDHTLTVADWASLPVPFQPTDVVVTRFAGLPPTYEPDLCATPPVPNAAYTLVAGAPDSLVFYELGTAGPAYAQLLHWRWELGDGTVVEQTTSTPLGHRYATPPAPGTAVRVTITNNLGCAATQELYPWGRPTAAQQAQALAAGATLWPNPASGSTVMLRVPGLRAQGTISGQLLDGLGRELRRFTLRPQGGTVEAALPIDDLPPGVYSLRLLPVEGAIVKRLVKQ</sequence>
<protein>
    <recommendedName>
        <fullName evidence="2">PKD domain-containing protein</fullName>
    </recommendedName>
</protein>
<dbReference type="InterPro" id="IPR035986">
    <property type="entry name" value="PKD_dom_sf"/>
</dbReference>
<dbReference type="PANTHER" id="PTHR42754:SF1">
    <property type="entry name" value="LIPOPROTEIN"/>
    <property type="match status" value="1"/>
</dbReference>
<dbReference type="Gene3D" id="2.60.40.10">
    <property type="entry name" value="Immunoglobulins"/>
    <property type="match status" value="1"/>
</dbReference>
<keyword evidence="4" id="KW-1185">Reference proteome</keyword>
<dbReference type="EMBL" id="JAUQSY010000005">
    <property type="protein sequence ID" value="MDO7874918.1"/>
    <property type="molecule type" value="Genomic_DNA"/>
</dbReference>
<evidence type="ECO:0000313" key="3">
    <source>
        <dbReference type="EMBL" id="MDO7874918.1"/>
    </source>
</evidence>
<dbReference type="Proteomes" id="UP001176429">
    <property type="component" value="Unassembled WGS sequence"/>
</dbReference>
<proteinExistence type="predicted"/>
<evidence type="ECO:0000313" key="4">
    <source>
        <dbReference type="Proteomes" id="UP001176429"/>
    </source>
</evidence>
<accession>A0ABT9BEH6</accession>
<name>A0ABT9BEH6_9BACT</name>
<organism evidence="3 4">
    <name type="scientific">Hymenobacter aranciens</name>
    <dbReference type="NCBI Taxonomy" id="3063996"/>
    <lineage>
        <taxon>Bacteria</taxon>
        <taxon>Pseudomonadati</taxon>
        <taxon>Bacteroidota</taxon>
        <taxon>Cytophagia</taxon>
        <taxon>Cytophagales</taxon>
        <taxon>Hymenobacteraceae</taxon>
        <taxon>Hymenobacter</taxon>
    </lineage>
</organism>
<dbReference type="PROSITE" id="PS50093">
    <property type="entry name" value="PKD"/>
    <property type="match status" value="1"/>
</dbReference>